<dbReference type="PANTHER" id="PTHR43384:SF6">
    <property type="entry name" value="SEPTUM SITE-DETERMINING PROTEIN MIND HOMOLOG, CHLOROPLASTIC"/>
    <property type="match status" value="1"/>
</dbReference>
<dbReference type="Gene3D" id="3.40.50.300">
    <property type="entry name" value="P-loop containing nucleotide triphosphate hydrolases"/>
    <property type="match status" value="1"/>
</dbReference>
<name>A0A939C0R6_9ACTN</name>
<dbReference type="InterPro" id="IPR002586">
    <property type="entry name" value="CobQ/CobB/MinD/ParA_Nub-bd_dom"/>
</dbReference>
<sequence>MLDRPGAPMSVVRRCVDVADVLAHAATGRASVAVVAADLRRLDTDAIHRLTVAGLAVVGVHPAADDRARTRLERIGISVVVPDEAGSTALVEAARSALNHLALDRDLDTDLGERGQALDRAVADTRAALPPTLPIDPDPDSEPAEPPARGVVVAVWGPTGAPGRTTVAAGLAADRAAAGLPTLLVDADVYGGVLASAFGLLDESPGLAGACRMAANGRLDVTALSQLSWTLGPTLRLLTGLARADRWPEMRPSAIPAVLDVCRETAALTVVDVGFCLEADEEITFDTAAPRRNGATLALLAEADIVLAVGSADPPGMERLIRGLAELAEMVPEADPTVVLNRCRSAAASADEAVEALRRFTGRSVAAQLPEDRAATDRAWHRAVPLPEAAAGSPLTGALTRLARSLDLPAVVPAGR</sequence>
<dbReference type="GO" id="GO:0005524">
    <property type="term" value="F:ATP binding"/>
    <property type="evidence" value="ECO:0007669"/>
    <property type="project" value="UniProtKB-KW"/>
</dbReference>
<dbReference type="GO" id="GO:0016887">
    <property type="term" value="F:ATP hydrolysis activity"/>
    <property type="evidence" value="ECO:0007669"/>
    <property type="project" value="TreeGrafter"/>
</dbReference>
<keyword evidence="1" id="KW-0547">Nucleotide-binding</keyword>
<evidence type="ECO:0000313" key="4">
    <source>
        <dbReference type="EMBL" id="MBM9476998.1"/>
    </source>
</evidence>
<dbReference type="Proteomes" id="UP000663801">
    <property type="component" value="Unassembled WGS sequence"/>
</dbReference>
<dbReference type="EMBL" id="JAERWL010000009">
    <property type="protein sequence ID" value="MBM9476998.1"/>
    <property type="molecule type" value="Genomic_DNA"/>
</dbReference>
<accession>A0A939C0R6</accession>
<dbReference type="PANTHER" id="PTHR43384">
    <property type="entry name" value="SEPTUM SITE-DETERMINING PROTEIN MIND HOMOLOG, CHLOROPLASTIC-RELATED"/>
    <property type="match status" value="1"/>
</dbReference>
<evidence type="ECO:0000259" key="3">
    <source>
        <dbReference type="Pfam" id="PF01656"/>
    </source>
</evidence>
<feature type="domain" description="CobQ/CobB/MinD/ParA nucleotide binding" evidence="3">
    <location>
        <begin position="154"/>
        <end position="375"/>
    </location>
</feature>
<evidence type="ECO:0000256" key="2">
    <source>
        <dbReference type="ARBA" id="ARBA00022840"/>
    </source>
</evidence>
<dbReference type="AlphaFoldDB" id="A0A939C0R6"/>
<keyword evidence="2" id="KW-0067">ATP-binding</keyword>
<dbReference type="SUPFAM" id="SSF52540">
    <property type="entry name" value="P-loop containing nucleoside triphosphate hydrolases"/>
    <property type="match status" value="1"/>
</dbReference>
<dbReference type="GO" id="GO:0005829">
    <property type="term" value="C:cytosol"/>
    <property type="evidence" value="ECO:0007669"/>
    <property type="project" value="TreeGrafter"/>
</dbReference>
<organism evidence="4 5">
    <name type="scientific">Nakamurella flavida</name>
    <dbReference type="NCBI Taxonomy" id="363630"/>
    <lineage>
        <taxon>Bacteria</taxon>
        <taxon>Bacillati</taxon>
        <taxon>Actinomycetota</taxon>
        <taxon>Actinomycetes</taxon>
        <taxon>Nakamurellales</taxon>
        <taxon>Nakamurellaceae</taxon>
        <taxon>Nakamurella</taxon>
    </lineage>
</organism>
<proteinExistence type="predicted"/>
<gene>
    <name evidence="4" type="ORF">JL107_11115</name>
</gene>
<dbReference type="Pfam" id="PF01656">
    <property type="entry name" value="CbiA"/>
    <property type="match status" value="1"/>
</dbReference>
<dbReference type="InterPro" id="IPR050625">
    <property type="entry name" value="ParA/MinD_ATPase"/>
</dbReference>
<protein>
    <submittedName>
        <fullName evidence="4">Chromosome partitioning protein</fullName>
    </submittedName>
</protein>
<evidence type="ECO:0000256" key="1">
    <source>
        <dbReference type="ARBA" id="ARBA00022741"/>
    </source>
</evidence>
<dbReference type="GO" id="GO:0051782">
    <property type="term" value="P:negative regulation of cell division"/>
    <property type="evidence" value="ECO:0007669"/>
    <property type="project" value="TreeGrafter"/>
</dbReference>
<comment type="caution">
    <text evidence="4">The sequence shown here is derived from an EMBL/GenBank/DDBJ whole genome shotgun (WGS) entry which is preliminary data.</text>
</comment>
<keyword evidence="5" id="KW-1185">Reference proteome</keyword>
<evidence type="ECO:0000313" key="5">
    <source>
        <dbReference type="Proteomes" id="UP000663801"/>
    </source>
</evidence>
<dbReference type="InterPro" id="IPR027417">
    <property type="entry name" value="P-loop_NTPase"/>
</dbReference>
<dbReference type="GO" id="GO:0009898">
    <property type="term" value="C:cytoplasmic side of plasma membrane"/>
    <property type="evidence" value="ECO:0007669"/>
    <property type="project" value="TreeGrafter"/>
</dbReference>
<reference evidence="4" key="1">
    <citation type="submission" date="2021-01" db="EMBL/GenBank/DDBJ databases">
        <title>KCTC 19127 draft genome.</title>
        <authorList>
            <person name="An D."/>
        </authorList>
    </citation>
    <scope>NUCLEOTIDE SEQUENCE</scope>
    <source>
        <strain evidence="4">KCTC 19127</strain>
    </source>
</reference>